<dbReference type="RefSeq" id="WP_153217834.1">
    <property type="nucleotide sequence ID" value="NZ_WIBF01000020.1"/>
</dbReference>
<evidence type="ECO:0000313" key="2">
    <source>
        <dbReference type="Proteomes" id="UP000444174"/>
    </source>
</evidence>
<gene>
    <name evidence="1" type="ORF">GFB49_19615</name>
</gene>
<dbReference type="EMBL" id="WIBF01000020">
    <property type="protein sequence ID" value="MQQ10666.1"/>
    <property type="molecule type" value="Genomic_DNA"/>
</dbReference>
<dbReference type="Proteomes" id="UP000444174">
    <property type="component" value="Unassembled WGS sequence"/>
</dbReference>
<protein>
    <submittedName>
        <fullName evidence="1">Uncharacterized protein</fullName>
    </submittedName>
</protein>
<name>A0A843YHL5_9RHOB</name>
<organism evidence="1 2">
    <name type="scientific">Tritonibacter litoralis</name>
    <dbReference type="NCBI Taxonomy" id="2662264"/>
    <lineage>
        <taxon>Bacteria</taxon>
        <taxon>Pseudomonadati</taxon>
        <taxon>Pseudomonadota</taxon>
        <taxon>Alphaproteobacteria</taxon>
        <taxon>Rhodobacterales</taxon>
        <taxon>Paracoccaceae</taxon>
        <taxon>Tritonibacter</taxon>
    </lineage>
</organism>
<proteinExistence type="predicted"/>
<reference evidence="1 2" key="1">
    <citation type="submission" date="2019-10" db="EMBL/GenBank/DDBJ databases">
        <title>Epibacterium sp. nov., isolated from seawater.</title>
        <authorList>
            <person name="Zhang X."/>
            <person name="Li N."/>
        </authorList>
    </citation>
    <scope>NUCLEOTIDE SEQUENCE [LARGE SCALE GENOMIC DNA]</scope>
    <source>
        <strain evidence="1 2">SM1979</strain>
    </source>
</reference>
<evidence type="ECO:0000313" key="1">
    <source>
        <dbReference type="EMBL" id="MQQ10666.1"/>
    </source>
</evidence>
<accession>A0A843YHL5</accession>
<comment type="caution">
    <text evidence="1">The sequence shown here is derived from an EMBL/GenBank/DDBJ whole genome shotgun (WGS) entry which is preliminary data.</text>
</comment>
<dbReference type="AlphaFoldDB" id="A0A843YHL5"/>
<keyword evidence="2" id="KW-1185">Reference proteome</keyword>
<sequence length="134" mass="14836">MMGETPEPSGSDVLNLRINAGKAKCVPGLESTRGDHWTIGDYVSILGLTMQPFVQRPRGWVISFPAKHQVKGTEQFSESPRSQRREARTISVIALEAEHGQPEPETLEWEAAVPQECEATLYGKEDFIEELLGG</sequence>